<organism evidence="1 2">
    <name type="scientific">Chryseobacterium endophyticum</name>
    <dbReference type="NCBI Taxonomy" id="1854762"/>
    <lineage>
        <taxon>Bacteria</taxon>
        <taxon>Pseudomonadati</taxon>
        <taxon>Bacteroidota</taxon>
        <taxon>Flavobacteriia</taxon>
        <taxon>Flavobacteriales</taxon>
        <taxon>Weeksellaceae</taxon>
        <taxon>Chryseobacterium group</taxon>
        <taxon>Chryseobacterium</taxon>
    </lineage>
</organism>
<reference evidence="1 2" key="1">
    <citation type="submission" date="2024-04" db="EMBL/GenBank/DDBJ databases">
        <title>Genome sequencing and assembly of rice foliar adapted Chryseobacterium endophyticum OsEnb-ALM-A6.</title>
        <authorList>
            <person name="Kumar S."/>
            <person name="Javed M."/>
            <person name="Chouhan V."/>
            <person name="Charishma K."/>
            <person name="Patel A."/>
            <person name="Kumar M."/>
            <person name="Sahu K.P."/>
            <person name="Kumar A."/>
        </authorList>
    </citation>
    <scope>NUCLEOTIDE SEQUENCE [LARGE SCALE GENOMIC DNA]</scope>
    <source>
        <strain evidence="1 2">OsEnb-ALM-A6</strain>
    </source>
</reference>
<dbReference type="AlphaFoldDB" id="A0AAU6WRT7"/>
<dbReference type="RefSeq" id="WP_345766890.1">
    <property type="nucleotide sequence ID" value="NZ_CP154834.1"/>
</dbReference>
<name>A0AAU6WRT7_9FLAO</name>
<dbReference type="Proteomes" id="UP001463665">
    <property type="component" value="Chromosome"/>
</dbReference>
<proteinExistence type="predicted"/>
<evidence type="ECO:0000313" key="2">
    <source>
        <dbReference type="Proteomes" id="UP001463665"/>
    </source>
</evidence>
<accession>A0AAU6WRT7</accession>
<gene>
    <name evidence="1" type="ORF">AAFP95_02950</name>
</gene>
<sequence length="163" mass="18969">MMMFNRVITNQTKTMVLLMLVFTAIILLFSGLVYFSIVNFSHQRFYELLKIRTTTIIQIEKGKDDLDLPENYILNGLNDEELPMERDYVFAIPMDSNFQKISDEIHIPAYFFKSIVKKERPIIMIKSFTISGRPSGMMIKIILPLPRPRTIMWCITSASLNGH</sequence>
<keyword evidence="2" id="KW-1185">Reference proteome</keyword>
<evidence type="ECO:0000313" key="1">
    <source>
        <dbReference type="EMBL" id="XAO74988.1"/>
    </source>
</evidence>
<dbReference type="EMBL" id="CP154834">
    <property type="protein sequence ID" value="XAO74988.1"/>
    <property type="molecule type" value="Genomic_DNA"/>
</dbReference>
<protein>
    <submittedName>
        <fullName evidence="1">Uncharacterized protein</fullName>
    </submittedName>
</protein>